<feature type="transmembrane region" description="Helical" evidence="12">
    <location>
        <begin position="1115"/>
        <end position="1134"/>
    </location>
</feature>
<feature type="domain" description="ABC transporter" evidence="13">
    <location>
        <begin position="1206"/>
        <end position="1440"/>
    </location>
</feature>
<dbReference type="GO" id="GO:0005524">
    <property type="term" value="F:ATP binding"/>
    <property type="evidence" value="ECO:0007669"/>
    <property type="project" value="UniProtKB-KW"/>
</dbReference>
<dbReference type="FunFam" id="3.40.50.300:FF:000074">
    <property type="entry name" value="Multidrug resistance-associated protein 5 isoform 1"/>
    <property type="match status" value="1"/>
</dbReference>
<evidence type="ECO:0000256" key="4">
    <source>
        <dbReference type="ARBA" id="ARBA00022692"/>
    </source>
</evidence>
<evidence type="ECO:0000256" key="3">
    <source>
        <dbReference type="ARBA" id="ARBA00022448"/>
    </source>
</evidence>
<keyword evidence="9 12" id="KW-0472">Membrane</keyword>
<keyword evidence="4 12" id="KW-0812">Transmembrane</keyword>
<dbReference type="PANTHER" id="PTHR24223:SF447">
    <property type="entry name" value="MULTIDRUG RESISTANCE-ASSOCIATED PROTEIN 5"/>
    <property type="match status" value="1"/>
</dbReference>
<organism evidence="15 16">
    <name type="scientific">Cherax quadricarinatus</name>
    <name type="common">Australian red claw crayfish</name>
    <dbReference type="NCBI Taxonomy" id="27406"/>
    <lineage>
        <taxon>Eukaryota</taxon>
        <taxon>Metazoa</taxon>
        <taxon>Ecdysozoa</taxon>
        <taxon>Arthropoda</taxon>
        <taxon>Crustacea</taxon>
        <taxon>Multicrustacea</taxon>
        <taxon>Malacostraca</taxon>
        <taxon>Eumalacostraca</taxon>
        <taxon>Eucarida</taxon>
        <taxon>Decapoda</taxon>
        <taxon>Pleocyemata</taxon>
        <taxon>Astacidea</taxon>
        <taxon>Parastacoidea</taxon>
        <taxon>Parastacidae</taxon>
        <taxon>Cherax</taxon>
    </lineage>
</organism>
<dbReference type="GO" id="GO:0016887">
    <property type="term" value="F:ATP hydrolysis activity"/>
    <property type="evidence" value="ECO:0007669"/>
    <property type="project" value="InterPro"/>
</dbReference>
<evidence type="ECO:0000256" key="5">
    <source>
        <dbReference type="ARBA" id="ARBA00022737"/>
    </source>
</evidence>
<feature type="transmembrane region" description="Helical" evidence="12">
    <location>
        <begin position="331"/>
        <end position="349"/>
    </location>
</feature>
<dbReference type="SMART" id="SM00382">
    <property type="entry name" value="AAA"/>
    <property type="match status" value="2"/>
</dbReference>
<dbReference type="InterPro" id="IPR050173">
    <property type="entry name" value="ABC_transporter_C-like"/>
</dbReference>
<dbReference type="PANTHER" id="PTHR24223">
    <property type="entry name" value="ATP-BINDING CASSETTE SUB-FAMILY C"/>
    <property type="match status" value="1"/>
</dbReference>
<dbReference type="CDD" id="cd18592">
    <property type="entry name" value="ABC_6TM_MRP5_8_9_D1"/>
    <property type="match status" value="1"/>
</dbReference>
<dbReference type="InterPro" id="IPR036640">
    <property type="entry name" value="ABC1_TM_sf"/>
</dbReference>
<dbReference type="Gene3D" id="1.20.1560.10">
    <property type="entry name" value="ABC transporter type 1, transmembrane domain"/>
    <property type="match status" value="2"/>
</dbReference>
<feature type="transmembrane region" description="Helical" evidence="12">
    <location>
        <begin position="997"/>
        <end position="1018"/>
    </location>
</feature>
<dbReference type="Gene3D" id="3.40.50.300">
    <property type="entry name" value="P-loop containing nucleotide triphosphate hydrolases"/>
    <property type="match status" value="2"/>
</dbReference>
<dbReference type="PROSITE" id="PS50893">
    <property type="entry name" value="ABC_TRANSPORTER_2"/>
    <property type="match status" value="2"/>
</dbReference>
<keyword evidence="8 12" id="KW-1133">Transmembrane helix</keyword>
<evidence type="ECO:0000256" key="9">
    <source>
        <dbReference type="ARBA" id="ARBA00023136"/>
    </source>
</evidence>
<evidence type="ECO:0000256" key="11">
    <source>
        <dbReference type="SAM" id="MobiDB-lite"/>
    </source>
</evidence>
<keyword evidence="16" id="KW-1185">Reference proteome</keyword>
<dbReference type="InterPro" id="IPR011527">
    <property type="entry name" value="ABC1_TM_dom"/>
</dbReference>
<comment type="subcellular location">
    <subcellularLocation>
        <location evidence="1">Endomembrane system</location>
        <topology evidence="1">Multi-pass membrane protein</topology>
    </subcellularLocation>
</comment>
<dbReference type="PROSITE" id="PS00211">
    <property type="entry name" value="ABC_TRANSPORTER_1"/>
    <property type="match status" value="1"/>
</dbReference>
<feature type="domain" description="ABC transmembrane type-1" evidence="14">
    <location>
        <begin position="865"/>
        <end position="1168"/>
    </location>
</feature>
<dbReference type="CDD" id="cd18599">
    <property type="entry name" value="ABC_6TM_MRP5_8_9_D2"/>
    <property type="match status" value="1"/>
</dbReference>
<feature type="transmembrane region" description="Helical" evidence="12">
    <location>
        <begin position="858"/>
        <end position="879"/>
    </location>
</feature>
<protein>
    <submittedName>
        <fullName evidence="15">Uncharacterized protein</fullName>
    </submittedName>
</protein>
<accession>A0AAW0YLG5</accession>
<evidence type="ECO:0000256" key="12">
    <source>
        <dbReference type="SAM" id="Phobius"/>
    </source>
</evidence>
<dbReference type="GO" id="GO:0016020">
    <property type="term" value="C:membrane"/>
    <property type="evidence" value="ECO:0007669"/>
    <property type="project" value="InterPro"/>
</dbReference>
<keyword evidence="5" id="KW-0677">Repeat</keyword>
<evidence type="ECO:0000256" key="6">
    <source>
        <dbReference type="ARBA" id="ARBA00022741"/>
    </source>
</evidence>
<evidence type="ECO:0000256" key="7">
    <source>
        <dbReference type="ARBA" id="ARBA00022840"/>
    </source>
</evidence>
<feature type="transmembrane region" description="Helical" evidence="12">
    <location>
        <begin position="189"/>
        <end position="210"/>
    </location>
</feature>
<feature type="compositionally biased region" description="Polar residues" evidence="11">
    <location>
        <begin position="541"/>
        <end position="551"/>
    </location>
</feature>
<evidence type="ECO:0000256" key="10">
    <source>
        <dbReference type="ARBA" id="ARBA00023180"/>
    </source>
</evidence>
<comment type="caution">
    <text evidence="15">The sequence shown here is derived from an EMBL/GenBank/DDBJ whole genome shotgun (WGS) entry which is preliminary data.</text>
</comment>
<dbReference type="Pfam" id="PF00005">
    <property type="entry name" value="ABC_tran"/>
    <property type="match status" value="2"/>
</dbReference>
<dbReference type="GO" id="GO:0012505">
    <property type="term" value="C:endomembrane system"/>
    <property type="evidence" value="ECO:0007669"/>
    <property type="project" value="UniProtKB-SubCell"/>
</dbReference>
<feature type="transmembrane region" description="Helical" evidence="12">
    <location>
        <begin position="929"/>
        <end position="955"/>
    </location>
</feature>
<sequence>MNNWGSGGSITLNHGLDAASPRLHATAAASADGATDTPSNASGTNKSRKRPGDALYAEETYRLRSDDHLDVEHTKVEHKEARCCNTKYGRAMKHLLPYRPQQKNKTLLPSNSAGLFNYISVTWVTGLMWKAYKKGLHPSDLWTLQHEDGSEVNSERLERLWVDEIYNAEKAKRKPEFWRAVWRSMRTRVIVSMIISLTQNVLQFLGPSIMLKTVLDYINEPEVDHQYASLIVLAIGVINLCRGSAFNAMFVVGTHTATRVTGAVQAMMYKKVLKLKTGGERLSAQIVNFSNNDMERLFEACISCVFITAMPVIFTMSVAYCVYILGPWSLLGQGIYILFYPIMGAIAKAQSSIRVETVKVTDKRVTLMSEILNSMRLIKMYSWEDSFAKKISGIRKEELKKHRIGALLQAVSSTVTPSISILATIITFLGYTLSGYPLKSSEAFTIFSVFNAMQFTVGVLPFTVRSIAEAKVSLNRIQKLLELPEHQKSMGGLLNNNLALQIKNASFAWEVHNIDIKGRGGPARTPSKASRDKKKTDDAQKNSAVNGTAPLTNGHVITEQANGTNNPSKEENTDLVKNIETLFNISFSVERGKLIGVCGSIGAGKSSLLSAVCGDMKIQSGSVQVNGRLALVTQQAWIYNDTFRENILVGQSYNPERYKMTLQVCSLESDIELLADGEMTEIGERGINLSGGQKQRVNLGRAVYSDRDIYLLDDPLSAVDTKVAKHIFNTCIKGTLRDKTVILVTHATHFLEKCDEIILLQKGKIVERGTHAELIARKGEYFDMVGFDSTHDADKAEEEKKADALISEDSDKKAVNVSKNTKEDVKGPMMNGKLITEESRETGSVSSKVYLTFIKASGGWCITNIILFAIIIFTLTRMFNAVWLQHWLDQGDGMAAERRENVTAYNLTLSDEDIKGEITQNPMLWMYQLVYGLSFVLLLITGIIKGIGVTFRVLAGASKLHHAMFISILRAPMSFFDTTPTGRILNRFSRDLDELDVRVPFFLEFLLQGILFIIGQIILVCFIYVWFILPLLLVAVLFVAVDIFLNAGLREMKRLDNTLKSPVTQHIGSSISGLSVIRTFDKERLFINRMYSKLDDHSAALLVFRLSNRWFTFRMDFMATCVTLAVTIICVFTKGLVSTALAGLALSTVTGVCVSIPFLMRMKSEFQSRITSVERIIEYAYELPSEAPREIPSSQPPADWPSKGNIELKDVKLRYRPDLPLVLHGINASIKDGEKIGIIGRTGAGKSSLISTLLRMCELDSGSVTIDGVDISTIGLHTLRCCISVIPQDPVLFQGSIRYNLDPFEEHSDDAVWQALERSHLKGFVQHQEHGLLSKVEAAGENFSVGERQLICLTRALLRNSKILLLDEATASVDVETDHLIQATIREAFAKNTVLTIAHRLNTVANYDRVMVLDKGKVHEFDTPETLMGTEGSVFREMMQAMGVSTVEQMQALN</sequence>
<dbReference type="Proteomes" id="UP001445076">
    <property type="component" value="Unassembled WGS sequence"/>
</dbReference>
<evidence type="ECO:0000256" key="2">
    <source>
        <dbReference type="ARBA" id="ARBA00009726"/>
    </source>
</evidence>
<keyword evidence="6" id="KW-0547">Nucleotide-binding</keyword>
<dbReference type="EMBL" id="JARKIK010000004">
    <property type="protein sequence ID" value="KAK8752718.1"/>
    <property type="molecule type" value="Genomic_DNA"/>
</dbReference>
<evidence type="ECO:0000313" key="15">
    <source>
        <dbReference type="EMBL" id="KAK8752718.1"/>
    </source>
</evidence>
<proteinExistence type="inferred from homology"/>
<dbReference type="InterPro" id="IPR027417">
    <property type="entry name" value="P-loop_NTPase"/>
</dbReference>
<feature type="transmembrane region" description="Helical" evidence="12">
    <location>
        <begin position="1140"/>
        <end position="1160"/>
    </location>
</feature>
<name>A0AAW0YLG5_CHEQU</name>
<feature type="transmembrane region" description="Helical" evidence="12">
    <location>
        <begin position="404"/>
        <end position="431"/>
    </location>
</feature>
<feature type="compositionally biased region" description="Low complexity" evidence="11">
    <location>
        <begin position="26"/>
        <end position="37"/>
    </location>
</feature>
<feature type="transmembrane region" description="Helical" evidence="12">
    <location>
        <begin position="443"/>
        <end position="464"/>
    </location>
</feature>
<evidence type="ECO:0000256" key="8">
    <source>
        <dbReference type="ARBA" id="ARBA00022989"/>
    </source>
</evidence>
<evidence type="ECO:0000259" key="14">
    <source>
        <dbReference type="PROSITE" id="PS50929"/>
    </source>
</evidence>
<dbReference type="GO" id="GO:0140359">
    <property type="term" value="F:ABC-type transporter activity"/>
    <property type="evidence" value="ECO:0007669"/>
    <property type="project" value="InterPro"/>
</dbReference>
<dbReference type="CDD" id="cd03244">
    <property type="entry name" value="ABCC_MRP_domain2"/>
    <property type="match status" value="1"/>
</dbReference>
<feature type="domain" description="ABC transmembrane type-1" evidence="14">
    <location>
        <begin position="190"/>
        <end position="469"/>
    </location>
</feature>
<keyword evidence="10" id="KW-0325">Glycoprotein</keyword>
<keyword evidence="7" id="KW-0067">ATP-binding</keyword>
<evidence type="ECO:0000313" key="16">
    <source>
        <dbReference type="Proteomes" id="UP001445076"/>
    </source>
</evidence>
<feature type="transmembrane region" description="Helical" evidence="12">
    <location>
        <begin position="300"/>
        <end position="325"/>
    </location>
</feature>
<dbReference type="InterPro" id="IPR003439">
    <property type="entry name" value="ABC_transporter-like_ATP-bd"/>
</dbReference>
<feature type="region of interest" description="Disordered" evidence="11">
    <location>
        <begin position="26"/>
        <end position="54"/>
    </location>
</feature>
<dbReference type="InterPro" id="IPR003593">
    <property type="entry name" value="AAA+_ATPase"/>
</dbReference>
<dbReference type="InterPro" id="IPR017871">
    <property type="entry name" value="ABC_transporter-like_CS"/>
</dbReference>
<feature type="domain" description="ABC transporter" evidence="13">
    <location>
        <begin position="562"/>
        <end position="787"/>
    </location>
</feature>
<feature type="transmembrane region" description="Helical" evidence="12">
    <location>
        <begin position="230"/>
        <end position="252"/>
    </location>
</feature>
<dbReference type="SUPFAM" id="SSF90123">
    <property type="entry name" value="ABC transporter transmembrane region"/>
    <property type="match status" value="2"/>
</dbReference>
<dbReference type="PROSITE" id="PS50929">
    <property type="entry name" value="ABC_TM1F"/>
    <property type="match status" value="2"/>
</dbReference>
<keyword evidence="3" id="KW-0813">Transport</keyword>
<dbReference type="FunFam" id="1.20.1560.10:FF:000015">
    <property type="entry name" value="multidrug resistance-associated protein 5 isoform X1"/>
    <property type="match status" value="1"/>
</dbReference>
<feature type="region of interest" description="Disordered" evidence="11">
    <location>
        <begin position="519"/>
        <end position="571"/>
    </location>
</feature>
<gene>
    <name evidence="15" type="ORF">OTU49_007148</name>
</gene>
<dbReference type="CDD" id="cd03250">
    <property type="entry name" value="ABCC_MRP_domain1"/>
    <property type="match status" value="1"/>
</dbReference>
<dbReference type="FunFam" id="3.40.50.300:FF:000997">
    <property type="entry name" value="Multidrug resistance-associated protein 1"/>
    <property type="match status" value="1"/>
</dbReference>
<dbReference type="SUPFAM" id="SSF52540">
    <property type="entry name" value="P-loop containing nucleoside triphosphate hydrolases"/>
    <property type="match status" value="2"/>
</dbReference>
<comment type="similarity">
    <text evidence="2">Belongs to the ABC transporter superfamily. ABCC family. Conjugate transporter (TC 3.A.1.208) subfamily.</text>
</comment>
<feature type="transmembrane region" description="Helical" evidence="12">
    <location>
        <begin position="1024"/>
        <end position="1045"/>
    </location>
</feature>
<evidence type="ECO:0000259" key="13">
    <source>
        <dbReference type="PROSITE" id="PS50893"/>
    </source>
</evidence>
<evidence type="ECO:0000256" key="1">
    <source>
        <dbReference type="ARBA" id="ARBA00004127"/>
    </source>
</evidence>
<reference evidence="15 16" key="1">
    <citation type="journal article" date="2024" name="BMC Genomics">
        <title>Genome assembly of redclaw crayfish (Cherax quadricarinatus) provides insights into its immune adaptation and hypoxia tolerance.</title>
        <authorList>
            <person name="Liu Z."/>
            <person name="Zheng J."/>
            <person name="Li H."/>
            <person name="Fang K."/>
            <person name="Wang S."/>
            <person name="He J."/>
            <person name="Zhou D."/>
            <person name="Weng S."/>
            <person name="Chi M."/>
            <person name="Gu Z."/>
            <person name="He J."/>
            <person name="Li F."/>
            <person name="Wang M."/>
        </authorList>
    </citation>
    <scope>NUCLEOTIDE SEQUENCE [LARGE SCALE GENOMIC DNA]</scope>
    <source>
        <strain evidence="15">ZL_2023a</strain>
    </source>
</reference>
<dbReference type="Pfam" id="PF00664">
    <property type="entry name" value="ABC_membrane"/>
    <property type="match status" value="2"/>
</dbReference>